<reference evidence="4 5" key="1">
    <citation type="submission" date="2019-07" db="EMBL/GenBank/DDBJ databases">
        <title>Genomes of Cafeteria roenbergensis.</title>
        <authorList>
            <person name="Fischer M.G."/>
            <person name="Hackl T."/>
            <person name="Roman M."/>
        </authorList>
    </citation>
    <scope>NUCLEOTIDE SEQUENCE [LARGE SCALE GENOMIC DNA]</scope>
    <source>
        <strain evidence="4 5">BVI</strain>
    </source>
</reference>
<dbReference type="InterPro" id="IPR002921">
    <property type="entry name" value="Fungal_lipase-type"/>
</dbReference>
<dbReference type="Gene3D" id="3.40.50.1820">
    <property type="entry name" value="alpha/beta hydrolase"/>
    <property type="match status" value="2"/>
</dbReference>
<gene>
    <name evidence="4" type="ORF">FNF29_00136</name>
</gene>
<feature type="region of interest" description="Disordered" evidence="1">
    <location>
        <begin position="159"/>
        <end position="187"/>
    </location>
</feature>
<dbReference type="AlphaFoldDB" id="A0A5A8CZH8"/>
<feature type="domain" description="Fungal lipase-type" evidence="3">
    <location>
        <begin position="795"/>
        <end position="898"/>
    </location>
</feature>
<evidence type="ECO:0000313" key="4">
    <source>
        <dbReference type="EMBL" id="KAA0157560.1"/>
    </source>
</evidence>
<feature type="transmembrane region" description="Helical" evidence="2">
    <location>
        <begin position="462"/>
        <end position="486"/>
    </location>
</feature>
<dbReference type="PANTHER" id="PTHR45856:SF24">
    <property type="entry name" value="FUNGAL LIPASE-LIKE DOMAIN-CONTAINING PROTEIN"/>
    <property type="match status" value="1"/>
</dbReference>
<dbReference type="EMBL" id="VLTN01000001">
    <property type="protein sequence ID" value="KAA0157560.1"/>
    <property type="molecule type" value="Genomic_DNA"/>
</dbReference>
<comment type="caution">
    <text evidence="4">The sequence shown here is derived from an EMBL/GenBank/DDBJ whole genome shotgun (WGS) entry which is preliminary data.</text>
</comment>
<accession>A0A5A8CZH8</accession>
<evidence type="ECO:0000256" key="1">
    <source>
        <dbReference type="SAM" id="MobiDB-lite"/>
    </source>
</evidence>
<evidence type="ECO:0000256" key="2">
    <source>
        <dbReference type="SAM" id="Phobius"/>
    </source>
</evidence>
<feature type="transmembrane region" description="Helical" evidence="2">
    <location>
        <begin position="419"/>
        <end position="441"/>
    </location>
</feature>
<feature type="transmembrane region" description="Helical" evidence="2">
    <location>
        <begin position="38"/>
        <end position="61"/>
    </location>
</feature>
<evidence type="ECO:0000259" key="3">
    <source>
        <dbReference type="Pfam" id="PF01764"/>
    </source>
</evidence>
<protein>
    <recommendedName>
        <fullName evidence="3">Fungal lipase-type domain-containing protein</fullName>
    </recommendedName>
</protein>
<organism evidence="4 5">
    <name type="scientific">Cafeteria roenbergensis</name>
    <name type="common">Marine flagellate</name>
    <dbReference type="NCBI Taxonomy" id="33653"/>
    <lineage>
        <taxon>Eukaryota</taxon>
        <taxon>Sar</taxon>
        <taxon>Stramenopiles</taxon>
        <taxon>Bigyra</taxon>
        <taxon>Opalozoa</taxon>
        <taxon>Bicosoecida</taxon>
        <taxon>Cafeteriaceae</taxon>
        <taxon>Cafeteria</taxon>
    </lineage>
</organism>
<evidence type="ECO:0000313" key="5">
    <source>
        <dbReference type="Proteomes" id="UP000323011"/>
    </source>
</evidence>
<sequence length="1173" mass="122117">MSGTAKSAGDAEAAIPTLAGMRTRAAPARVRLETLGSFASQCLLFCVYAIAAAAIGLSLSVQLSNAHLEVRLENSTSPCQELAWPSMSNLGPISGGAEAVSGGICFSSSTSQNSTTWLLAVDGLTRLDGGFEVAARVASPVAEGDHIRRVVMDAVLLGSSGTSSDKDPSGDLGQGEPGLRAPGLASLPPWLADDPGAAGVAAAVLGGGLRAGKSESGQFPPAPQGYSLLLATGNVSVAAAASCPSNGGLCSPAVQLLSQVRQLGADSPGGFERLLVGVTLRGASPDRLDALVANSTLLVQWTAGAAVAADTTLRQALFGITLLSALAVVFATCIAPPPELPPEETATVGCRPCRGCSVFGIHVWAPCSALCDLPQRPIILVLLVGTLLWQLPVTRPATSSAEAPSGAAASPQEEAQRAWLQRALTSLGWTIMLACSLALVESIRDAANRIASGRVGCSVCDFCRWTAIVLWACVTLASSFLLAVLADPYPFFPDANAGSPFGPNLSLSFGVELAVIAGITYAGSLVVFMLVVLVTVCRAGRRLRGLAYAATRYYQLTWRLFVWLQLLVLAFVVIVNTIPALGLFGLIQRPGGGDQATLGADSGGNSPSAEARTRIQILNGLRLLVNGVQPTGELLIVTAYAVLMAFAFLPPGGVCPLGCVRTIRAVPGCVCCCTRAAGRSASDAGGDDDERHSRAQPATAMLEGTAAQAASMLGLSDRNRASAITVPGLFSINAASWLLDMAWLAYDEATAVEAKEALSRGAPATAVHGFSIEAVLDDPELDTRVLVLRRAWRVVVSARGTVTKKNFWTDLRASRSPTDVHGRLSDLASRVPVLKDAFPLTHTGFQEAYAGIRANLQAAVRSALASAGSGCRLYLTGHSLGGALATLAAIDLAPDVKHARESDARIAPASGIAARLMSSIVPRSYDGRRFGKMRDGDFFGSSDRSAKLMARGSSGADPDALAAAPAASASAAGAASASGAGAAAKPKYDAFTPADCGVGIFTKAHEERDDFDPRHSTHNHSSNRRTAGMLGRMLGEGLPGAGDSVVLMTFGSPRVGNGAFARAFNWAVPLAWRVEMEQDFVVTVPKFCCLFRHVGVRVVADDIGNLIVDPSPLEQSLRIRSRTSSEHHKLGFYRRSMLRARQLANMRIRSDPDLKVVDSDDARDGEDTGVEEP</sequence>
<feature type="transmembrane region" description="Helical" evidence="2">
    <location>
        <begin position="316"/>
        <end position="337"/>
    </location>
</feature>
<keyword evidence="2" id="KW-1133">Transmembrane helix</keyword>
<feature type="transmembrane region" description="Helical" evidence="2">
    <location>
        <begin position="560"/>
        <end position="587"/>
    </location>
</feature>
<keyword evidence="5" id="KW-1185">Reference proteome</keyword>
<keyword evidence="2" id="KW-0812">Transmembrane</keyword>
<dbReference type="GO" id="GO:0006629">
    <property type="term" value="P:lipid metabolic process"/>
    <property type="evidence" value="ECO:0007669"/>
    <property type="project" value="InterPro"/>
</dbReference>
<dbReference type="CDD" id="cd00741">
    <property type="entry name" value="Lipase"/>
    <property type="match status" value="1"/>
</dbReference>
<dbReference type="PANTHER" id="PTHR45856">
    <property type="entry name" value="ALPHA/BETA-HYDROLASES SUPERFAMILY PROTEIN"/>
    <property type="match status" value="1"/>
</dbReference>
<dbReference type="InterPro" id="IPR029058">
    <property type="entry name" value="AB_hydrolase_fold"/>
</dbReference>
<dbReference type="SUPFAM" id="SSF53474">
    <property type="entry name" value="alpha/beta-Hydrolases"/>
    <property type="match status" value="2"/>
</dbReference>
<dbReference type="InterPro" id="IPR051218">
    <property type="entry name" value="Sec_MonoDiacylglyc_Lipase"/>
</dbReference>
<feature type="transmembrane region" description="Helical" evidence="2">
    <location>
        <begin position="513"/>
        <end position="539"/>
    </location>
</feature>
<dbReference type="Proteomes" id="UP000323011">
    <property type="component" value="Unassembled WGS sequence"/>
</dbReference>
<proteinExistence type="predicted"/>
<keyword evidence="2" id="KW-0472">Membrane</keyword>
<name>A0A5A8CZH8_CAFRO</name>
<dbReference type="Pfam" id="PF01764">
    <property type="entry name" value="Lipase_3"/>
    <property type="match status" value="2"/>
</dbReference>
<feature type="domain" description="Fungal lipase-type" evidence="3">
    <location>
        <begin position="1043"/>
        <end position="1086"/>
    </location>
</feature>